<evidence type="ECO:0000259" key="2">
    <source>
        <dbReference type="SMART" id="SM00278"/>
    </source>
</evidence>
<evidence type="ECO:0000313" key="3">
    <source>
        <dbReference type="EMBL" id="MBG6122119.1"/>
    </source>
</evidence>
<dbReference type="InterPro" id="IPR010994">
    <property type="entry name" value="RuvA_2-like"/>
</dbReference>
<feature type="region of interest" description="Disordered" evidence="1">
    <location>
        <begin position="1"/>
        <end position="26"/>
    </location>
</feature>
<dbReference type="NCBIfam" id="TIGR00426">
    <property type="entry name" value="competence protein ComEA helix-hairpin-helix repeat region"/>
    <property type="match status" value="1"/>
</dbReference>
<feature type="compositionally biased region" description="Basic and acidic residues" evidence="1">
    <location>
        <begin position="8"/>
        <end position="18"/>
    </location>
</feature>
<dbReference type="Pfam" id="PF12836">
    <property type="entry name" value="HHH_3"/>
    <property type="match status" value="1"/>
</dbReference>
<sequence>MTNTALSDRIRELTRPTGEEDIMDVDYPPPRVEVSPKQAIAALAVVVTLCAVWVAAHTRGETGPPEQIAAATEDTWQTGTTGTPGSPGVTGQPGANGMIVVSVVGAVDKPGLVTLNSGSRVADALAVAHPQPDADLLTLNQAQVLIDGQQILVLAKGQAPPVGAVGASAAGGGGSGGAAGAGTISLNSATASQLTELPGVGDATAAAIIAHREANGPFTSVEQLMDVKGIGQAKFDAVKDLVVL</sequence>
<dbReference type="Gene3D" id="1.10.150.280">
    <property type="entry name" value="AF1531-like domain"/>
    <property type="match status" value="1"/>
</dbReference>
<evidence type="ECO:0000256" key="1">
    <source>
        <dbReference type="SAM" id="MobiDB-lite"/>
    </source>
</evidence>
<dbReference type="AlphaFoldDB" id="A0A931DZV5"/>
<dbReference type="GO" id="GO:0006281">
    <property type="term" value="P:DNA repair"/>
    <property type="evidence" value="ECO:0007669"/>
    <property type="project" value="InterPro"/>
</dbReference>
<dbReference type="SMART" id="SM00278">
    <property type="entry name" value="HhH1"/>
    <property type="match status" value="2"/>
</dbReference>
<dbReference type="InterPro" id="IPR051675">
    <property type="entry name" value="Endo/Exo/Phosphatase_dom_1"/>
</dbReference>
<feature type="domain" description="Helix-hairpin-helix DNA-binding motif class 1" evidence="2">
    <location>
        <begin position="192"/>
        <end position="211"/>
    </location>
</feature>
<dbReference type="GO" id="GO:0015627">
    <property type="term" value="C:type II protein secretion system complex"/>
    <property type="evidence" value="ECO:0007669"/>
    <property type="project" value="TreeGrafter"/>
</dbReference>
<proteinExistence type="predicted"/>
<reference evidence="3" key="1">
    <citation type="submission" date="2020-11" db="EMBL/GenBank/DDBJ databases">
        <title>Sequencing the genomes of 1000 actinobacteria strains.</title>
        <authorList>
            <person name="Klenk H.-P."/>
        </authorList>
    </citation>
    <scope>NUCLEOTIDE SEQUENCE</scope>
    <source>
        <strain evidence="3">DSM 45632</strain>
    </source>
</reference>
<dbReference type="InterPro" id="IPR003583">
    <property type="entry name" value="Hlx-hairpin-Hlx_DNA-bd_motif"/>
</dbReference>
<evidence type="ECO:0000313" key="4">
    <source>
        <dbReference type="Proteomes" id="UP000658613"/>
    </source>
</evidence>
<accession>A0A931DZV5</accession>
<dbReference type="EMBL" id="JADOUE010000001">
    <property type="protein sequence ID" value="MBG6122119.1"/>
    <property type="molecule type" value="Genomic_DNA"/>
</dbReference>
<comment type="caution">
    <text evidence="3">The sequence shown here is derived from an EMBL/GenBank/DDBJ whole genome shotgun (WGS) entry which is preliminary data.</text>
</comment>
<dbReference type="InterPro" id="IPR004509">
    <property type="entry name" value="Competence_ComEA_HhH"/>
</dbReference>
<protein>
    <submittedName>
        <fullName evidence="3">Competence protein ComEA</fullName>
    </submittedName>
</protein>
<dbReference type="PANTHER" id="PTHR21180:SF32">
    <property type="entry name" value="ENDONUCLEASE_EXONUCLEASE_PHOSPHATASE FAMILY DOMAIN-CONTAINING PROTEIN 1"/>
    <property type="match status" value="1"/>
</dbReference>
<gene>
    <name evidence="3" type="ORF">IW254_001088</name>
</gene>
<dbReference type="RefSeq" id="WP_196824571.1">
    <property type="nucleotide sequence ID" value="NZ_CP046980.1"/>
</dbReference>
<feature type="domain" description="Helix-hairpin-helix DNA-binding motif class 1" evidence="2">
    <location>
        <begin position="222"/>
        <end position="241"/>
    </location>
</feature>
<dbReference type="PANTHER" id="PTHR21180">
    <property type="entry name" value="ENDONUCLEASE/EXONUCLEASE/PHOSPHATASE FAMILY DOMAIN-CONTAINING PROTEIN 1"/>
    <property type="match status" value="1"/>
</dbReference>
<dbReference type="GO" id="GO:0003677">
    <property type="term" value="F:DNA binding"/>
    <property type="evidence" value="ECO:0007669"/>
    <property type="project" value="InterPro"/>
</dbReference>
<organism evidence="3 4">
    <name type="scientific">Corynebacterium aquatimens</name>
    <dbReference type="NCBI Taxonomy" id="1190508"/>
    <lineage>
        <taxon>Bacteria</taxon>
        <taxon>Bacillati</taxon>
        <taxon>Actinomycetota</taxon>
        <taxon>Actinomycetes</taxon>
        <taxon>Mycobacteriales</taxon>
        <taxon>Corynebacteriaceae</taxon>
        <taxon>Corynebacterium</taxon>
    </lineage>
</organism>
<name>A0A931DZV5_9CORY</name>
<dbReference type="Proteomes" id="UP000658613">
    <property type="component" value="Unassembled WGS sequence"/>
</dbReference>
<dbReference type="SUPFAM" id="SSF47781">
    <property type="entry name" value="RuvA domain 2-like"/>
    <property type="match status" value="1"/>
</dbReference>
<dbReference type="GO" id="GO:0015628">
    <property type="term" value="P:protein secretion by the type II secretion system"/>
    <property type="evidence" value="ECO:0007669"/>
    <property type="project" value="TreeGrafter"/>
</dbReference>
<keyword evidence="4" id="KW-1185">Reference proteome</keyword>